<dbReference type="SUPFAM" id="SSF81301">
    <property type="entry name" value="Nucleotidyltransferase"/>
    <property type="match status" value="1"/>
</dbReference>
<geneLocation type="plasmid" evidence="3 5">
    <name>24</name>
</geneLocation>
<dbReference type="InterPro" id="IPR016181">
    <property type="entry name" value="Acyl_CoA_acyltransferase"/>
</dbReference>
<dbReference type="GO" id="GO:0016747">
    <property type="term" value="F:acyltransferase activity, transferring groups other than amino-acyl groups"/>
    <property type="evidence" value="ECO:0007669"/>
    <property type="project" value="InterPro"/>
</dbReference>
<dbReference type="PATRIC" id="fig|45056.6.peg.2052"/>
<reference evidence="3 5" key="2">
    <citation type="submission" date="2018-12" db="EMBL/GenBank/DDBJ databases">
        <authorList>
            <consortium name="Pathogen Informatics"/>
        </authorList>
    </citation>
    <scope>NUCLEOTIDE SEQUENCE [LARGE SCALE GENOMIC DNA]</scope>
    <source>
        <strain evidence="3 5">NCTC12735</strain>
        <plasmid evidence="5">24</plasmid>
    </source>
</reference>
<evidence type="ECO:0000313" key="4">
    <source>
        <dbReference type="Proteomes" id="UP000054859"/>
    </source>
</evidence>
<dbReference type="Proteomes" id="UP000281170">
    <property type="component" value="Plasmid 24"/>
</dbReference>
<evidence type="ECO:0000313" key="5">
    <source>
        <dbReference type="Proteomes" id="UP000281170"/>
    </source>
</evidence>
<dbReference type="RefSeq" id="WP_084758895.1">
    <property type="nucleotide sequence ID" value="NZ_CAAAHS010000001.1"/>
</dbReference>
<dbReference type="Pfam" id="PF04229">
    <property type="entry name" value="GrpB"/>
    <property type="match status" value="1"/>
</dbReference>
<reference evidence="2 4" key="1">
    <citation type="submission" date="2015-11" db="EMBL/GenBank/DDBJ databases">
        <title>Identification of large and diverse effector repertoires of 38 Legionella species.</title>
        <authorList>
            <person name="Burstein D."/>
            <person name="Amaro F."/>
            <person name="Zusman T."/>
            <person name="Lifshitz Z."/>
            <person name="Cohen O."/>
            <person name="Gilbert J.A."/>
            <person name="Pupko T."/>
            <person name="Shuman H.A."/>
            <person name="Segal G."/>
        </authorList>
    </citation>
    <scope>NUCLEOTIDE SEQUENCE [LARGE SCALE GENOMIC DNA]</scope>
    <source>
        <strain evidence="2 4">1762-AUS-E</strain>
    </source>
</reference>
<accession>A0A0W0R0U3</accession>
<proteinExistence type="predicted"/>
<dbReference type="EMBL" id="LR134433">
    <property type="protein sequence ID" value="VEH86163.1"/>
    <property type="molecule type" value="Genomic_DNA"/>
</dbReference>
<evidence type="ECO:0000313" key="2">
    <source>
        <dbReference type="EMBL" id="KTC64695.1"/>
    </source>
</evidence>
<keyword evidence="2" id="KW-0687">Ribonucleoprotein</keyword>
<keyword evidence="2" id="KW-0808">Transferase</keyword>
<dbReference type="Pfam" id="PF13302">
    <property type="entry name" value="Acetyltransf_3"/>
    <property type="match status" value="1"/>
</dbReference>
<evidence type="ECO:0000259" key="1">
    <source>
        <dbReference type="PROSITE" id="PS51186"/>
    </source>
</evidence>
<organism evidence="2 4">
    <name type="scientific">Legionella adelaidensis</name>
    <dbReference type="NCBI Taxonomy" id="45056"/>
    <lineage>
        <taxon>Bacteria</taxon>
        <taxon>Pseudomonadati</taxon>
        <taxon>Pseudomonadota</taxon>
        <taxon>Gammaproteobacteria</taxon>
        <taxon>Legionellales</taxon>
        <taxon>Legionellaceae</taxon>
        <taxon>Legionella</taxon>
    </lineage>
</organism>
<protein>
    <submittedName>
        <fullName evidence="2">Multifunctional nucleotidyltransferase/glutamate rich protein GrpB/ribosomal protein alanine acetyltransferase</fullName>
    </submittedName>
    <submittedName>
        <fullName evidence="3">Nucleotidyltransferase PLUS glutamate rich protein GrpB PLUS ribosomal protein alanine acetyltransferase</fullName>
    </submittedName>
</protein>
<dbReference type="InterPro" id="IPR000182">
    <property type="entry name" value="GNAT_dom"/>
</dbReference>
<keyword evidence="3" id="KW-0614">Plasmid</keyword>
<gene>
    <name evidence="3" type="primary">grpB_2</name>
    <name evidence="2" type="ORF">Lade_1989</name>
    <name evidence="3" type="ORF">NCTC12735_01811</name>
</gene>
<dbReference type="InterPro" id="IPR043519">
    <property type="entry name" value="NT_sf"/>
</dbReference>
<dbReference type="Proteomes" id="UP000054859">
    <property type="component" value="Unassembled WGS sequence"/>
</dbReference>
<keyword evidence="4" id="KW-1185">Reference proteome</keyword>
<evidence type="ECO:0000313" key="3">
    <source>
        <dbReference type="EMBL" id="VEH86163.1"/>
    </source>
</evidence>
<dbReference type="PANTHER" id="PTHR34822">
    <property type="entry name" value="GRPB DOMAIN PROTEIN (AFU_ORTHOLOGUE AFUA_1G01530)"/>
    <property type="match status" value="1"/>
</dbReference>
<dbReference type="OrthoDB" id="9801669at2"/>
<feature type="domain" description="N-acetyltransferase" evidence="1">
    <location>
        <begin position="10"/>
        <end position="182"/>
    </location>
</feature>
<dbReference type="PANTHER" id="PTHR34822:SF1">
    <property type="entry name" value="GRPB FAMILY PROTEIN"/>
    <property type="match status" value="1"/>
</dbReference>
<keyword evidence="2" id="KW-0689">Ribosomal protein</keyword>
<sequence>MSIFLETKRLILKAPELTDLDKLVALRSDHEVMKYTGEGGAQTKEQVQDYLNFALSYQKKHDMGFYLVFEKESGNFIGEAGLFHLLFDDTQSEIEIGYHLHKKYWSKGYATEITKALVHWGFQHLLINKIVASAYPDQLASQKVLQKSGFDYRGTKQTSDGTELFWYETYKSDGIELAPYDDLWPQIAELEIKILRELIPRKHLIDIQHVGSTAIPGMLAKPIIDIQIVVDSLPNIKKAAINTLENIGYIYWREDPDPEKMFFVKGMPPFGEKRTHHVHIIEPQSKRGQHRIIFRDYLIAHPEAAHEYEQLKIKLSQQYTYDREQYTDAKTQFINKILKEANV</sequence>
<dbReference type="KEGG" id="ladl:NCTC12735_01811"/>
<dbReference type="Gene3D" id="3.30.460.10">
    <property type="entry name" value="Beta Polymerase, domain 2"/>
    <property type="match status" value="1"/>
</dbReference>
<dbReference type="PROSITE" id="PS51186">
    <property type="entry name" value="GNAT"/>
    <property type="match status" value="1"/>
</dbReference>
<name>A0A0W0R0U3_9GAMM</name>
<dbReference type="STRING" id="45056.Lade_1989"/>
<dbReference type="EMBL" id="LNKA01000019">
    <property type="protein sequence ID" value="KTC64695.1"/>
    <property type="molecule type" value="Genomic_DNA"/>
</dbReference>
<dbReference type="Gene3D" id="3.40.630.30">
    <property type="match status" value="1"/>
</dbReference>
<dbReference type="SUPFAM" id="SSF55729">
    <property type="entry name" value="Acyl-CoA N-acyltransferases (Nat)"/>
    <property type="match status" value="1"/>
</dbReference>
<dbReference type="GO" id="GO:0005840">
    <property type="term" value="C:ribosome"/>
    <property type="evidence" value="ECO:0007669"/>
    <property type="project" value="UniProtKB-KW"/>
</dbReference>
<dbReference type="InterPro" id="IPR007344">
    <property type="entry name" value="GrpB/CoaE"/>
</dbReference>
<dbReference type="AlphaFoldDB" id="A0A0W0R0U3"/>